<feature type="transmembrane region" description="Helical" evidence="6">
    <location>
        <begin position="144"/>
        <end position="164"/>
    </location>
</feature>
<organism evidence="9 10">
    <name type="scientific">Hyphopichia burtonii NRRL Y-1933</name>
    <dbReference type="NCBI Taxonomy" id="984485"/>
    <lineage>
        <taxon>Eukaryota</taxon>
        <taxon>Fungi</taxon>
        <taxon>Dikarya</taxon>
        <taxon>Ascomycota</taxon>
        <taxon>Saccharomycotina</taxon>
        <taxon>Pichiomycetes</taxon>
        <taxon>Debaryomycetaceae</taxon>
        <taxon>Hyphopichia</taxon>
    </lineage>
</organism>
<dbReference type="InterPro" id="IPR022596">
    <property type="entry name" value="GPR1/2/3_C"/>
</dbReference>
<keyword evidence="10" id="KW-1185">Reference proteome</keyword>
<accession>A0A1E4RIZ2</accession>
<dbReference type="OrthoDB" id="5368598at2759"/>
<dbReference type="STRING" id="984485.A0A1E4RIZ2"/>
<evidence type="ECO:0000256" key="2">
    <source>
        <dbReference type="ARBA" id="ARBA00022692"/>
    </source>
</evidence>
<dbReference type="Pfam" id="PF11970">
    <property type="entry name" value="GPR_Gpa2_C"/>
    <property type="match status" value="1"/>
</dbReference>
<dbReference type="GO" id="GO:0004930">
    <property type="term" value="F:G protein-coupled receptor activity"/>
    <property type="evidence" value="ECO:0007669"/>
    <property type="project" value="TreeGrafter"/>
</dbReference>
<dbReference type="GeneID" id="30993270"/>
<dbReference type="PANTHER" id="PTHR23112:SF37">
    <property type="entry name" value="G PROTEIN-COUPLED RECEPTOR GPR1"/>
    <property type="match status" value="1"/>
</dbReference>
<evidence type="ECO:0000256" key="3">
    <source>
        <dbReference type="ARBA" id="ARBA00022989"/>
    </source>
</evidence>
<reference evidence="10" key="1">
    <citation type="submission" date="2016-05" db="EMBL/GenBank/DDBJ databases">
        <title>Comparative genomics of biotechnologically important yeasts.</title>
        <authorList>
            <consortium name="DOE Joint Genome Institute"/>
            <person name="Riley R."/>
            <person name="Haridas S."/>
            <person name="Wolfe K.H."/>
            <person name="Lopes M.R."/>
            <person name="Hittinger C.T."/>
            <person name="Goker M."/>
            <person name="Salamov A."/>
            <person name="Wisecaver J."/>
            <person name="Long T.M."/>
            <person name="Aerts A.L."/>
            <person name="Barry K."/>
            <person name="Choi C."/>
            <person name="Clum A."/>
            <person name="Coughlan A.Y."/>
            <person name="Deshpande S."/>
            <person name="Douglass A.P."/>
            <person name="Hanson S.J."/>
            <person name="Klenk H.-P."/>
            <person name="Labutti K."/>
            <person name="Lapidus A."/>
            <person name="Lindquist E."/>
            <person name="Lipzen A."/>
            <person name="Meier-Kolthoff J.P."/>
            <person name="Ohm R.A."/>
            <person name="Otillar R.P."/>
            <person name="Pangilinan J."/>
            <person name="Peng Y."/>
            <person name="Rokas A."/>
            <person name="Rosa C.A."/>
            <person name="Scheuner C."/>
            <person name="Sibirny A.A."/>
            <person name="Slot J.C."/>
            <person name="Stielow J.B."/>
            <person name="Sun H."/>
            <person name="Kurtzman C.P."/>
            <person name="Blackwell M."/>
            <person name="Grigoriev I.V."/>
            <person name="Jeffries T.W."/>
        </authorList>
    </citation>
    <scope>NUCLEOTIDE SEQUENCE [LARGE SCALE GENOMIC DNA]</scope>
    <source>
        <strain evidence="10">NRRL Y-1933</strain>
    </source>
</reference>
<dbReference type="AlphaFoldDB" id="A0A1E4RIZ2"/>
<evidence type="ECO:0000256" key="4">
    <source>
        <dbReference type="ARBA" id="ARBA00023136"/>
    </source>
</evidence>
<dbReference type="Proteomes" id="UP000095085">
    <property type="component" value="Unassembled WGS sequence"/>
</dbReference>
<evidence type="ECO:0000256" key="1">
    <source>
        <dbReference type="ARBA" id="ARBA00004141"/>
    </source>
</evidence>
<dbReference type="EMBL" id="KV454541">
    <property type="protein sequence ID" value="ODV67065.1"/>
    <property type="molecule type" value="Genomic_DNA"/>
</dbReference>
<proteinExistence type="predicted"/>
<dbReference type="Pfam" id="PF11710">
    <property type="entry name" value="Git3"/>
    <property type="match status" value="1"/>
</dbReference>
<evidence type="ECO:0000259" key="7">
    <source>
        <dbReference type="Pfam" id="PF11710"/>
    </source>
</evidence>
<dbReference type="SUPFAM" id="SSF81321">
    <property type="entry name" value="Family A G protein-coupled receptor-like"/>
    <property type="match status" value="1"/>
</dbReference>
<feature type="compositionally biased region" description="Low complexity" evidence="5">
    <location>
        <begin position="578"/>
        <end position="589"/>
    </location>
</feature>
<sequence>MASEFVKREQEDLFTEHGSFVQRVLAVSSSCASIVFCVAAMYMFLAIDPRRLVFRHQLIFFLIFYDLLKACILLLYPSRVLTRYTAYYNDRFCQIVGFFTVTAIEGADIAILSFAVHTFLLIFKPGLTVKVHNSDRTEGGLYRYRFMVYGLSFFIPTIMASLAFCYGKGYYPYVCWCYLPQRPLWSRLVLSWIPRYIIVIIIFAVYGAIYIHVIREFKTLGGVWTTIHKLRLHNGLHPNASHEKPSFYSALKYFLATVKDHIFPHFIIPDEEVHKTNSNNNLGNSASKDSKLKGNSNKEPKAKGSTGNIHIDTEDIVFDPEIQAANLENFRKRQKIIEKQMKSIFIYPFAYCFVWLFPFILQCTQFNYEQHHKPIYWLNCMGAFMQPFNGFIDTLVFFYREQPWEYTIMKNFEKEHQSKMDNIVMNTSGGGAPSNDNESDATSARLTKNSISASLGVDINQYPRWRHYLSWLRLPFLKLPTEDNITKFQVKYLNNKIEEIKNIQNDPHRNSTKITNRDTAISKHDFSNVLSGDLTEKDFRTTFEGFSLNFGNDRRSSLSSLTQIGEKNQKNQPPTSPTSPNNNSGSNNDTPKRTTSMRQQFSGNRNDHRNSYASNADTSDDDDMDFLEFLRKGP</sequence>
<dbReference type="GO" id="GO:0007189">
    <property type="term" value="P:adenylate cyclase-activating G protein-coupled receptor signaling pathway"/>
    <property type="evidence" value="ECO:0007669"/>
    <property type="project" value="TreeGrafter"/>
</dbReference>
<comment type="subcellular location">
    <subcellularLocation>
        <location evidence="1">Membrane</location>
        <topology evidence="1">Multi-pass membrane protein</topology>
    </subcellularLocation>
</comment>
<feature type="transmembrane region" description="Helical" evidence="6">
    <location>
        <begin position="58"/>
        <end position="76"/>
    </location>
</feature>
<feature type="region of interest" description="Disordered" evidence="5">
    <location>
        <begin position="278"/>
        <end position="305"/>
    </location>
</feature>
<feature type="transmembrane region" description="Helical" evidence="6">
    <location>
        <begin position="192"/>
        <end position="211"/>
    </location>
</feature>
<keyword evidence="9" id="KW-0675">Receptor</keyword>
<evidence type="ECO:0000259" key="8">
    <source>
        <dbReference type="Pfam" id="PF11970"/>
    </source>
</evidence>
<dbReference type="RefSeq" id="XP_020076132.1">
    <property type="nucleotide sequence ID" value="XM_020218720.1"/>
</dbReference>
<evidence type="ECO:0000256" key="5">
    <source>
        <dbReference type="SAM" id="MobiDB-lite"/>
    </source>
</evidence>
<evidence type="ECO:0000256" key="6">
    <source>
        <dbReference type="SAM" id="Phobius"/>
    </source>
</evidence>
<keyword evidence="3 6" id="KW-1133">Transmembrane helix</keyword>
<evidence type="ECO:0000313" key="10">
    <source>
        <dbReference type="Proteomes" id="UP000095085"/>
    </source>
</evidence>
<feature type="transmembrane region" description="Helical" evidence="6">
    <location>
        <begin position="96"/>
        <end position="123"/>
    </location>
</feature>
<feature type="compositionally biased region" description="Basic and acidic residues" evidence="5">
    <location>
        <begin position="288"/>
        <end position="302"/>
    </location>
</feature>
<gene>
    <name evidence="9" type="ORF">HYPBUDRAFT_109715</name>
</gene>
<feature type="compositionally biased region" description="Polar residues" evidence="5">
    <location>
        <begin position="278"/>
        <end position="287"/>
    </location>
</feature>
<protein>
    <submittedName>
        <fullName evidence="9">Family A G protein-coupled receptor-like protein</fullName>
    </submittedName>
</protein>
<feature type="transmembrane region" description="Helical" evidence="6">
    <location>
        <begin position="344"/>
        <end position="361"/>
    </location>
</feature>
<feature type="domain" description="G protein-coupled receptor GPR1/2/3 C-terminal" evidence="8">
    <location>
        <begin position="331"/>
        <end position="406"/>
    </location>
</feature>
<dbReference type="Gene3D" id="1.20.1070.10">
    <property type="entry name" value="Rhodopsin 7-helix transmembrane proteins"/>
    <property type="match status" value="1"/>
</dbReference>
<feature type="region of interest" description="Disordered" evidence="5">
    <location>
        <begin position="565"/>
        <end position="634"/>
    </location>
</feature>
<dbReference type="GO" id="GO:0005886">
    <property type="term" value="C:plasma membrane"/>
    <property type="evidence" value="ECO:0007669"/>
    <property type="project" value="TreeGrafter"/>
</dbReference>
<keyword evidence="4 6" id="KW-0472">Membrane</keyword>
<feature type="compositionally biased region" description="Polar residues" evidence="5">
    <location>
        <begin position="593"/>
        <end position="604"/>
    </location>
</feature>
<feature type="transmembrane region" description="Helical" evidence="6">
    <location>
        <begin position="20"/>
        <end position="46"/>
    </location>
</feature>
<dbReference type="InterPro" id="IPR023041">
    <property type="entry name" value="Glucose_rcpt_Git3-like_N"/>
</dbReference>
<dbReference type="PANTHER" id="PTHR23112">
    <property type="entry name" value="G PROTEIN-COUPLED RECEPTOR 157-RELATED"/>
    <property type="match status" value="1"/>
</dbReference>
<keyword evidence="2 6" id="KW-0812">Transmembrane</keyword>
<feature type="domain" description="Glucose receptor Git3-like N-terminal" evidence="7">
    <location>
        <begin position="21"/>
        <end position="219"/>
    </location>
</feature>
<name>A0A1E4RIZ2_9ASCO</name>
<evidence type="ECO:0000313" key="9">
    <source>
        <dbReference type="EMBL" id="ODV67065.1"/>
    </source>
</evidence>